<organism evidence="14 15">
    <name type="scientific">Kibdelosporangium aridum</name>
    <dbReference type="NCBI Taxonomy" id="2030"/>
    <lineage>
        <taxon>Bacteria</taxon>
        <taxon>Bacillati</taxon>
        <taxon>Actinomycetota</taxon>
        <taxon>Actinomycetes</taxon>
        <taxon>Pseudonocardiales</taxon>
        <taxon>Pseudonocardiaceae</taxon>
        <taxon>Kibdelosporangium</taxon>
    </lineage>
</organism>
<evidence type="ECO:0000256" key="6">
    <source>
        <dbReference type="ARBA" id="ARBA00022741"/>
    </source>
</evidence>
<comment type="similarity">
    <text evidence="10">Belongs to the ABC transporter superfamily. Siderophore-Fe(3+) uptake transporter (SIUT) (TC 3.A.1.21) family.</text>
</comment>
<sequence>MRRILRLMLLSAGSYRREYRNSLVSSLLASILQAAAYATLIPLLYELTQPDVDTAAAWSWFGVFAACYLVELAFRLYELRFQYGQWADVLADVRLKLGDRLRTMPQQELERRAAGDLTTVVGGNAANATMGASSIGLLFAQLVSVPLVLGVVIIAVDWRLGLVLAVSTPFAVFFVRRIQKASGAGFRHVDAADARAANRIVEYVQGLPVLKATGQTGASSRRLATALEEQGEVMTAMQNRLTWPGVLASSAVQLCLVAMTSVGAALVLDLQLSAALLLAVVAGAVRFAEPLATASTMSAVFELTDAALHRVGEVLDSKPLPVVDPDARITRFDLTFDRVMFGYEDSTPILRDVSFTAPQRSLTALVGPSGSGKTTITRLLTRYADPSEGTIRIGGVDLRDVDPAEIYRHVSVVFQDVYLFDDTIRANIAMARPDATDEEIEAAARAANVHAFVTRLPHGYDTRVGEIGGALSGGERQRISIARAILKNAPIVLLDEPTAALDTESEVAVQQAIDALVTDKTVLVIAHRLSTVVAADQILVLENGHITERGTHHELLDAGGRYAAMWTAQTRARHWRVPASHTAT</sequence>
<dbReference type="GO" id="GO:0016887">
    <property type="term" value="F:ATP hydrolysis activity"/>
    <property type="evidence" value="ECO:0007669"/>
    <property type="project" value="InterPro"/>
</dbReference>
<dbReference type="GO" id="GO:0005524">
    <property type="term" value="F:ATP binding"/>
    <property type="evidence" value="ECO:0007669"/>
    <property type="project" value="UniProtKB-KW"/>
</dbReference>
<evidence type="ECO:0000256" key="1">
    <source>
        <dbReference type="ARBA" id="ARBA00004429"/>
    </source>
</evidence>
<accession>A0A428Z2R0</accession>
<evidence type="ECO:0000256" key="10">
    <source>
        <dbReference type="ARBA" id="ARBA00023455"/>
    </source>
</evidence>
<evidence type="ECO:0000256" key="9">
    <source>
        <dbReference type="ARBA" id="ARBA00023136"/>
    </source>
</evidence>
<dbReference type="Gene3D" id="3.40.50.300">
    <property type="entry name" value="P-loop containing nucleotide triphosphate hydrolases"/>
    <property type="match status" value="1"/>
</dbReference>
<evidence type="ECO:0000256" key="7">
    <source>
        <dbReference type="ARBA" id="ARBA00022840"/>
    </source>
</evidence>
<dbReference type="PANTHER" id="PTHR24221">
    <property type="entry name" value="ATP-BINDING CASSETTE SUB-FAMILY B"/>
    <property type="match status" value="1"/>
</dbReference>
<dbReference type="PROSITE" id="PS50893">
    <property type="entry name" value="ABC_TRANSPORTER_2"/>
    <property type="match status" value="1"/>
</dbReference>
<evidence type="ECO:0000313" key="14">
    <source>
        <dbReference type="EMBL" id="RSM80005.1"/>
    </source>
</evidence>
<feature type="transmembrane region" description="Helical" evidence="11">
    <location>
        <begin position="21"/>
        <end position="45"/>
    </location>
</feature>
<evidence type="ECO:0000313" key="15">
    <source>
        <dbReference type="Proteomes" id="UP000287547"/>
    </source>
</evidence>
<dbReference type="InterPro" id="IPR036640">
    <property type="entry name" value="ABC1_TM_sf"/>
</dbReference>
<feature type="transmembrane region" description="Helical" evidence="11">
    <location>
        <begin position="135"/>
        <end position="154"/>
    </location>
</feature>
<dbReference type="SUPFAM" id="SSF90123">
    <property type="entry name" value="ABC transporter transmembrane region"/>
    <property type="match status" value="1"/>
</dbReference>
<keyword evidence="6" id="KW-0547">Nucleotide-binding</keyword>
<keyword evidence="7 14" id="KW-0067">ATP-binding</keyword>
<comment type="subcellular location">
    <subcellularLocation>
        <location evidence="1">Cell inner membrane</location>
        <topology evidence="1">Multi-pass membrane protein</topology>
    </subcellularLocation>
</comment>
<feature type="domain" description="ABC transmembrane type-1" evidence="13">
    <location>
        <begin position="22"/>
        <end position="303"/>
    </location>
</feature>
<dbReference type="InterPro" id="IPR011527">
    <property type="entry name" value="ABC1_TM_dom"/>
</dbReference>
<evidence type="ECO:0000256" key="4">
    <source>
        <dbReference type="ARBA" id="ARBA00022519"/>
    </source>
</evidence>
<dbReference type="PROSITE" id="PS50929">
    <property type="entry name" value="ABC_TM1F"/>
    <property type="match status" value="1"/>
</dbReference>
<evidence type="ECO:0000259" key="12">
    <source>
        <dbReference type="PROSITE" id="PS50893"/>
    </source>
</evidence>
<gene>
    <name evidence="14" type="ORF">DMH04_30880</name>
</gene>
<dbReference type="SUPFAM" id="SSF52540">
    <property type="entry name" value="P-loop containing nucleoside triphosphate hydrolases"/>
    <property type="match status" value="1"/>
</dbReference>
<proteinExistence type="inferred from homology"/>
<dbReference type="InterPro" id="IPR027417">
    <property type="entry name" value="P-loop_NTPase"/>
</dbReference>
<keyword evidence="5 11" id="KW-0812">Transmembrane</keyword>
<keyword evidence="2" id="KW-0813">Transport</keyword>
<feature type="transmembrane region" description="Helical" evidence="11">
    <location>
        <begin position="160"/>
        <end position="178"/>
    </location>
</feature>
<dbReference type="SMART" id="SM00382">
    <property type="entry name" value="AAA"/>
    <property type="match status" value="1"/>
</dbReference>
<comment type="caution">
    <text evidence="14">The sequence shown here is derived from an EMBL/GenBank/DDBJ whole genome shotgun (WGS) entry which is preliminary data.</text>
</comment>
<dbReference type="GO" id="GO:0140359">
    <property type="term" value="F:ABC-type transporter activity"/>
    <property type="evidence" value="ECO:0007669"/>
    <property type="project" value="InterPro"/>
</dbReference>
<dbReference type="AlphaFoldDB" id="A0A428Z2R0"/>
<evidence type="ECO:0000256" key="11">
    <source>
        <dbReference type="SAM" id="Phobius"/>
    </source>
</evidence>
<protein>
    <submittedName>
        <fullName evidence="14">ABC transporter ATP-binding protein</fullName>
    </submittedName>
</protein>
<dbReference type="Pfam" id="PF00005">
    <property type="entry name" value="ABC_tran"/>
    <property type="match status" value="1"/>
</dbReference>
<evidence type="ECO:0000256" key="8">
    <source>
        <dbReference type="ARBA" id="ARBA00022989"/>
    </source>
</evidence>
<dbReference type="Proteomes" id="UP000287547">
    <property type="component" value="Unassembled WGS sequence"/>
</dbReference>
<dbReference type="InterPro" id="IPR039421">
    <property type="entry name" value="Type_1_exporter"/>
</dbReference>
<dbReference type="PROSITE" id="PS00211">
    <property type="entry name" value="ABC_TRANSPORTER_1"/>
    <property type="match status" value="1"/>
</dbReference>
<dbReference type="InterPro" id="IPR003593">
    <property type="entry name" value="AAA+_ATPase"/>
</dbReference>
<evidence type="ECO:0000256" key="3">
    <source>
        <dbReference type="ARBA" id="ARBA00022475"/>
    </source>
</evidence>
<dbReference type="GO" id="GO:0034040">
    <property type="term" value="F:ATPase-coupled lipid transmembrane transporter activity"/>
    <property type="evidence" value="ECO:0007669"/>
    <property type="project" value="TreeGrafter"/>
</dbReference>
<dbReference type="GO" id="GO:0005886">
    <property type="term" value="C:plasma membrane"/>
    <property type="evidence" value="ECO:0007669"/>
    <property type="project" value="UniProtKB-SubCell"/>
</dbReference>
<name>A0A428Z2R0_KIBAR</name>
<dbReference type="InterPro" id="IPR003439">
    <property type="entry name" value="ABC_transporter-like_ATP-bd"/>
</dbReference>
<dbReference type="Gene3D" id="1.20.1560.10">
    <property type="entry name" value="ABC transporter type 1, transmembrane domain"/>
    <property type="match status" value="1"/>
</dbReference>
<dbReference type="EMBL" id="QHKI01000031">
    <property type="protein sequence ID" value="RSM80005.1"/>
    <property type="molecule type" value="Genomic_DNA"/>
</dbReference>
<evidence type="ECO:0000256" key="2">
    <source>
        <dbReference type="ARBA" id="ARBA00022448"/>
    </source>
</evidence>
<keyword evidence="8 11" id="KW-1133">Transmembrane helix</keyword>
<dbReference type="Pfam" id="PF00664">
    <property type="entry name" value="ABC_membrane"/>
    <property type="match status" value="1"/>
</dbReference>
<dbReference type="InterPro" id="IPR017871">
    <property type="entry name" value="ABC_transporter-like_CS"/>
</dbReference>
<dbReference type="PANTHER" id="PTHR24221:SF654">
    <property type="entry name" value="ATP-BINDING CASSETTE SUB-FAMILY B MEMBER 6"/>
    <property type="match status" value="1"/>
</dbReference>
<dbReference type="RefSeq" id="WP_037268997.1">
    <property type="nucleotide sequence ID" value="NZ_QHKI01000031.1"/>
</dbReference>
<dbReference type="FunFam" id="3.40.50.300:FF:000221">
    <property type="entry name" value="Multidrug ABC transporter ATP-binding protein"/>
    <property type="match status" value="1"/>
</dbReference>
<evidence type="ECO:0000259" key="13">
    <source>
        <dbReference type="PROSITE" id="PS50929"/>
    </source>
</evidence>
<evidence type="ECO:0000256" key="5">
    <source>
        <dbReference type="ARBA" id="ARBA00022692"/>
    </source>
</evidence>
<keyword evidence="4" id="KW-0997">Cell inner membrane</keyword>
<feature type="transmembrane region" description="Helical" evidence="11">
    <location>
        <begin position="241"/>
        <end position="264"/>
    </location>
</feature>
<keyword evidence="3" id="KW-1003">Cell membrane</keyword>
<reference evidence="14 15" key="1">
    <citation type="submission" date="2018-05" db="EMBL/GenBank/DDBJ databases">
        <title>Evolution of GPA BGCs.</title>
        <authorList>
            <person name="Waglechner N."/>
            <person name="Wright G.D."/>
        </authorList>
    </citation>
    <scope>NUCLEOTIDE SEQUENCE [LARGE SCALE GENOMIC DNA]</scope>
    <source>
        <strain evidence="14 15">A82846</strain>
    </source>
</reference>
<keyword evidence="9 11" id="KW-0472">Membrane</keyword>
<feature type="domain" description="ABC transporter" evidence="12">
    <location>
        <begin position="334"/>
        <end position="568"/>
    </location>
</feature>
<dbReference type="OrthoDB" id="9806127at2"/>
<feature type="transmembrane region" description="Helical" evidence="11">
    <location>
        <begin position="57"/>
        <end position="77"/>
    </location>
</feature>